<comment type="caution">
    <text evidence="2">The sequence shown here is derived from an EMBL/GenBank/DDBJ whole genome shotgun (WGS) entry which is preliminary data.</text>
</comment>
<sequence>MTAGLYVRQGSRFVPVDEARPLPPIPTPVRVPDVDDEPQPRPEGGWAVHAPRCPHGSFARWAARNCCATRSTR</sequence>
<accession>A0ABT9I9E2</accession>
<dbReference type="RefSeq" id="WP_305998894.1">
    <property type="nucleotide sequence ID" value="NZ_JASNFN010000004.1"/>
</dbReference>
<dbReference type="Proteomes" id="UP001233673">
    <property type="component" value="Unassembled WGS sequence"/>
</dbReference>
<protein>
    <submittedName>
        <fullName evidence="2">Uncharacterized protein</fullName>
    </submittedName>
</protein>
<reference evidence="3" key="1">
    <citation type="submission" date="2023-05" db="EMBL/GenBank/DDBJ databases">
        <title>Draft genome of Pseudofrankia sp. BMG5.37.</title>
        <authorList>
            <person name="Gtari M."/>
            <person name="Ghodhbane F."/>
            <person name="Sbissi I."/>
        </authorList>
    </citation>
    <scope>NUCLEOTIDE SEQUENCE [LARGE SCALE GENOMIC DNA]</scope>
    <source>
        <strain evidence="3">BMG 814</strain>
    </source>
</reference>
<evidence type="ECO:0000256" key="1">
    <source>
        <dbReference type="SAM" id="MobiDB-lite"/>
    </source>
</evidence>
<keyword evidence="3" id="KW-1185">Reference proteome</keyword>
<evidence type="ECO:0000313" key="3">
    <source>
        <dbReference type="Proteomes" id="UP001233673"/>
    </source>
</evidence>
<feature type="region of interest" description="Disordered" evidence="1">
    <location>
        <begin position="17"/>
        <end position="48"/>
    </location>
</feature>
<evidence type="ECO:0000313" key="2">
    <source>
        <dbReference type="EMBL" id="MDP5182192.1"/>
    </source>
</evidence>
<organism evidence="2 3">
    <name type="scientific">Blastococcus carthaginiensis</name>
    <dbReference type="NCBI Taxonomy" id="3050034"/>
    <lineage>
        <taxon>Bacteria</taxon>
        <taxon>Bacillati</taxon>
        <taxon>Actinomycetota</taxon>
        <taxon>Actinomycetes</taxon>
        <taxon>Geodermatophilales</taxon>
        <taxon>Geodermatophilaceae</taxon>
        <taxon>Blastococcus</taxon>
    </lineage>
</organism>
<gene>
    <name evidence="2" type="ORF">QOZ88_06045</name>
</gene>
<name>A0ABT9I9E2_9ACTN</name>
<dbReference type="EMBL" id="JASNFN010000004">
    <property type="protein sequence ID" value="MDP5182192.1"/>
    <property type="molecule type" value="Genomic_DNA"/>
</dbReference>
<proteinExistence type="predicted"/>